<evidence type="ECO:0000313" key="3">
    <source>
        <dbReference type="Proteomes" id="UP001438707"/>
    </source>
</evidence>
<dbReference type="EMBL" id="JALJOS010000002">
    <property type="protein sequence ID" value="KAK9842805.1"/>
    <property type="molecule type" value="Genomic_DNA"/>
</dbReference>
<protein>
    <submittedName>
        <fullName evidence="2">Uncharacterized protein</fullName>
    </submittedName>
</protein>
<dbReference type="Proteomes" id="UP001438707">
    <property type="component" value="Unassembled WGS sequence"/>
</dbReference>
<feature type="region of interest" description="Disordered" evidence="1">
    <location>
        <begin position="115"/>
        <end position="149"/>
    </location>
</feature>
<name>A0AAW1S8T0_9CHLO</name>
<dbReference type="AlphaFoldDB" id="A0AAW1S8T0"/>
<feature type="region of interest" description="Disordered" evidence="1">
    <location>
        <begin position="1"/>
        <end position="21"/>
    </location>
</feature>
<sequence length="332" mass="36879">MRVSTGGAGLPLHPGGLPPAVGTRTFAPSALPIRALGAEQPAERKRADAASYERVLRYPDGNERRIRYPLAQQAAARPADGGEPFDALRSYSEDWDPERWGAEWEAAGVWESSRARPGSRWARRQAEARQRRYGPAAPSSTSTVTEQPIPDTPEALVRQVTSISYREAQRRVLQAVRSSYEVLTSSPWVQSRTVHVMAVQHPGAEQATTYTLRTRLQRNDMSDALGKLIKRRRNDGSSVIRVDEMRDGVVTFEDAADCDRFFAQLPHAASGSQYLTATCDSHELFRMTQDLRAAVVLLRPGCHVPTPEQLSSSLLGSRPLEDYRDDKDDEGR</sequence>
<feature type="compositionally biased region" description="Basic and acidic residues" evidence="1">
    <location>
        <begin position="319"/>
        <end position="332"/>
    </location>
</feature>
<comment type="caution">
    <text evidence="2">The sequence shown here is derived from an EMBL/GenBank/DDBJ whole genome shotgun (WGS) entry which is preliminary data.</text>
</comment>
<accession>A0AAW1S8T0</accession>
<keyword evidence="3" id="KW-1185">Reference proteome</keyword>
<evidence type="ECO:0000256" key="1">
    <source>
        <dbReference type="SAM" id="MobiDB-lite"/>
    </source>
</evidence>
<proteinExistence type="predicted"/>
<feature type="compositionally biased region" description="Low complexity" evidence="1">
    <location>
        <begin position="10"/>
        <end position="21"/>
    </location>
</feature>
<dbReference type="PANTHER" id="PTHR37178:SF1">
    <property type="entry name" value="PLANT_PROTEIN"/>
    <property type="match status" value="1"/>
</dbReference>
<evidence type="ECO:0000313" key="2">
    <source>
        <dbReference type="EMBL" id="KAK9842805.1"/>
    </source>
</evidence>
<feature type="region of interest" description="Disordered" evidence="1">
    <location>
        <begin position="307"/>
        <end position="332"/>
    </location>
</feature>
<organism evidence="2 3">
    <name type="scientific">Apatococcus lobatus</name>
    <dbReference type="NCBI Taxonomy" id="904363"/>
    <lineage>
        <taxon>Eukaryota</taxon>
        <taxon>Viridiplantae</taxon>
        <taxon>Chlorophyta</taxon>
        <taxon>core chlorophytes</taxon>
        <taxon>Trebouxiophyceae</taxon>
        <taxon>Chlorellales</taxon>
        <taxon>Chlorellaceae</taxon>
        <taxon>Apatococcus</taxon>
    </lineage>
</organism>
<gene>
    <name evidence="2" type="ORF">WJX74_002599</name>
</gene>
<dbReference type="PANTHER" id="PTHR37178">
    <property type="entry name" value="PLANT/PROTEIN"/>
    <property type="match status" value="1"/>
</dbReference>
<reference evidence="2 3" key="1">
    <citation type="journal article" date="2024" name="Nat. Commun.">
        <title>Phylogenomics reveals the evolutionary origins of lichenization in chlorophyte algae.</title>
        <authorList>
            <person name="Puginier C."/>
            <person name="Libourel C."/>
            <person name="Otte J."/>
            <person name="Skaloud P."/>
            <person name="Haon M."/>
            <person name="Grisel S."/>
            <person name="Petersen M."/>
            <person name="Berrin J.G."/>
            <person name="Delaux P.M."/>
            <person name="Dal Grande F."/>
            <person name="Keller J."/>
        </authorList>
    </citation>
    <scope>NUCLEOTIDE SEQUENCE [LARGE SCALE GENOMIC DNA]</scope>
    <source>
        <strain evidence="2 3">SAG 2145</strain>
    </source>
</reference>